<dbReference type="SFLD" id="SFLDG00358">
    <property type="entry name" value="Main_(cytGST)"/>
    <property type="match status" value="1"/>
</dbReference>
<dbReference type="InterPro" id="IPR004045">
    <property type="entry name" value="Glutathione_S-Trfase_N"/>
</dbReference>
<dbReference type="Gene3D" id="3.40.30.10">
    <property type="entry name" value="Glutaredoxin"/>
    <property type="match status" value="1"/>
</dbReference>
<evidence type="ECO:0000313" key="4">
    <source>
        <dbReference type="Proteomes" id="UP000715781"/>
    </source>
</evidence>
<dbReference type="InterPro" id="IPR036282">
    <property type="entry name" value="Glutathione-S-Trfase_C_sf"/>
</dbReference>
<dbReference type="InterPro" id="IPR010987">
    <property type="entry name" value="Glutathione-S-Trfase_C-like"/>
</dbReference>
<dbReference type="InterPro" id="IPR040079">
    <property type="entry name" value="Glutathione_S-Trfase"/>
</dbReference>
<sequence length="264" mass="30977">MLELYYFPGSLCSQKVKLVLAEKNLKWSDRLINLLTFENLKPNYIRLNPKGVVPTLVHDGKVICDSAMIIRYLDEQFPNPSLIPNELVLRKRMDAWVDLQNRFPMREVMYGNYRGIDGIVLRRSVQIKEKLIPQLMQANPELKERYATKLQDVKQWNQTIQDSKKIADINAQIQPLLKQLEHQLSETEWLRGETYSLADVVWTAVLNRLNELNFGYLWEDNSQSEIARYFQNLKDRPSFKAAIQQDNMPLFMITAGLRRIFLGF</sequence>
<dbReference type="PROSITE" id="PS50405">
    <property type="entry name" value="GST_CTER"/>
    <property type="match status" value="1"/>
</dbReference>
<organism evidence="3 4">
    <name type="scientific">Mojavia pulchra JT2-VF2</name>
    <dbReference type="NCBI Taxonomy" id="287848"/>
    <lineage>
        <taxon>Bacteria</taxon>
        <taxon>Bacillati</taxon>
        <taxon>Cyanobacteriota</taxon>
        <taxon>Cyanophyceae</taxon>
        <taxon>Nostocales</taxon>
        <taxon>Nostocaceae</taxon>
    </lineage>
</organism>
<comment type="caution">
    <text evidence="3">The sequence shown here is derived from an EMBL/GenBank/DDBJ whole genome shotgun (WGS) entry which is preliminary data.</text>
</comment>
<dbReference type="PANTHER" id="PTHR45374">
    <property type="entry name" value="GLUTATHIONE S-TRANSFERASE TCHQD"/>
    <property type="match status" value="1"/>
</dbReference>
<reference evidence="3" key="1">
    <citation type="submission" date="2021-05" db="EMBL/GenBank/DDBJ databases">
        <authorList>
            <person name="Pietrasiak N."/>
            <person name="Ward R."/>
            <person name="Stajich J.E."/>
            <person name="Kurbessoian T."/>
        </authorList>
    </citation>
    <scope>NUCLEOTIDE SEQUENCE</scope>
    <source>
        <strain evidence="3">JT2-VF2</strain>
    </source>
</reference>
<dbReference type="CDD" id="cd00299">
    <property type="entry name" value="GST_C_family"/>
    <property type="match status" value="1"/>
</dbReference>
<gene>
    <name evidence="3" type="ORF">KME32_30685</name>
</gene>
<evidence type="ECO:0000259" key="2">
    <source>
        <dbReference type="PROSITE" id="PS50405"/>
    </source>
</evidence>
<dbReference type="AlphaFoldDB" id="A0A951Q3N1"/>
<dbReference type="EMBL" id="JAHHHN010000036">
    <property type="protein sequence ID" value="MBW4565374.1"/>
    <property type="molecule type" value="Genomic_DNA"/>
</dbReference>
<dbReference type="SUPFAM" id="SSF52833">
    <property type="entry name" value="Thioredoxin-like"/>
    <property type="match status" value="1"/>
</dbReference>
<reference evidence="3" key="2">
    <citation type="journal article" date="2022" name="Microbiol. Resour. Announc.">
        <title>Metagenome Sequencing to Explore Phylogenomics of Terrestrial Cyanobacteria.</title>
        <authorList>
            <person name="Ward R.D."/>
            <person name="Stajich J.E."/>
            <person name="Johansen J.R."/>
            <person name="Huntemann M."/>
            <person name="Clum A."/>
            <person name="Foster B."/>
            <person name="Foster B."/>
            <person name="Roux S."/>
            <person name="Palaniappan K."/>
            <person name="Varghese N."/>
            <person name="Mukherjee S."/>
            <person name="Reddy T.B.K."/>
            <person name="Daum C."/>
            <person name="Copeland A."/>
            <person name="Chen I.A."/>
            <person name="Ivanova N.N."/>
            <person name="Kyrpides N.C."/>
            <person name="Shapiro N."/>
            <person name="Eloe-Fadrosh E.A."/>
            <person name="Pietrasiak N."/>
        </authorList>
    </citation>
    <scope>NUCLEOTIDE SEQUENCE</scope>
    <source>
        <strain evidence="3">JT2-VF2</strain>
    </source>
</reference>
<dbReference type="Pfam" id="PF13417">
    <property type="entry name" value="GST_N_3"/>
    <property type="match status" value="1"/>
</dbReference>
<dbReference type="Proteomes" id="UP000715781">
    <property type="component" value="Unassembled WGS sequence"/>
</dbReference>
<proteinExistence type="predicted"/>
<dbReference type="Pfam" id="PF00043">
    <property type="entry name" value="GST_C"/>
    <property type="match status" value="1"/>
</dbReference>
<dbReference type="SFLD" id="SFLDS00019">
    <property type="entry name" value="Glutathione_Transferase_(cytos"/>
    <property type="match status" value="1"/>
</dbReference>
<dbReference type="PANTHER" id="PTHR45374:SF1">
    <property type="entry name" value="GLUTATHIONE S-TRANSFERASE TCHQD"/>
    <property type="match status" value="1"/>
</dbReference>
<dbReference type="CDD" id="cd00570">
    <property type="entry name" value="GST_N_family"/>
    <property type="match status" value="1"/>
</dbReference>
<dbReference type="Gene3D" id="1.20.1050.10">
    <property type="match status" value="1"/>
</dbReference>
<feature type="domain" description="GST N-terminal" evidence="1">
    <location>
        <begin position="1"/>
        <end position="81"/>
    </location>
</feature>
<name>A0A951Q3N1_9NOST</name>
<feature type="domain" description="GST C-terminal" evidence="2">
    <location>
        <begin position="132"/>
        <end position="250"/>
    </location>
</feature>
<dbReference type="InterPro" id="IPR044617">
    <property type="entry name" value="TCHQD"/>
</dbReference>
<accession>A0A951Q3N1</accession>
<dbReference type="GO" id="GO:0004364">
    <property type="term" value="F:glutathione transferase activity"/>
    <property type="evidence" value="ECO:0007669"/>
    <property type="project" value="InterPro"/>
</dbReference>
<dbReference type="SUPFAM" id="SSF47616">
    <property type="entry name" value="GST C-terminal domain-like"/>
    <property type="match status" value="1"/>
</dbReference>
<evidence type="ECO:0000259" key="1">
    <source>
        <dbReference type="PROSITE" id="PS50404"/>
    </source>
</evidence>
<evidence type="ECO:0000313" key="3">
    <source>
        <dbReference type="EMBL" id="MBW4565374.1"/>
    </source>
</evidence>
<dbReference type="InterPro" id="IPR004046">
    <property type="entry name" value="GST_C"/>
</dbReference>
<protein>
    <submittedName>
        <fullName evidence="3">Glutathione S-transferase family protein</fullName>
    </submittedName>
</protein>
<dbReference type="PROSITE" id="PS50404">
    <property type="entry name" value="GST_NTER"/>
    <property type="match status" value="1"/>
</dbReference>
<dbReference type="InterPro" id="IPR036249">
    <property type="entry name" value="Thioredoxin-like_sf"/>
</dbReference>